<evidence type="ECO:0000313" key="2">
    <source>
        <dbReference type="EMBL" id="POM67196.1"/>
    </source>
</evidence>
<dbReference type="Proteomes" id="UP000237271">
    <property type="component" value="Unassembled WGS sequence"/>
</dbReference>
<evidence type="ECO:0000259" key="1">
    <source>
        <dbReference type="Pfam" id="PF00078"/>
    </source>
</evidence>
<dbReference type="InterPro" id="IPR051320">
    <property type="entry name" value="Viral_Replic_Matur_Polypro"/>
</dbReference>
<feature type="domain" description="Reverse transcriptase" evidence="1">
    <location>
        <begin position="7"/>
        <end position="97"/>
    </location>
</feature>
<dbReference type="InterPro" id="IPR000477">
    <property type="entry name" value="RT_dom"/>
</dbReference>
<comment type="caution">
    <text evidence="2">The sequence shown here is derived from an EMBL/GenBank/DDBJ whole genome shotgun (WGS) entry which is preliminary data.</text>
</comment>
<keyword evidence="3" id="KW-1185">Reference proteome</keyword>
<dbReference type="Gene3D" id="3.30.70.270">
    <property type="match status" value="1"/>
</dbReference>
<dbReference type="OrthoDB" id="1747086at2759"/>
<dbReference type="Pfam" id="PF00078">
    <property type="entry name" value="RVT_1"/>
    <property type="match status" value="1"/>
</dbReference>
<reference evidence="2 3" key="1">
    <citation type="journal article" date="2017" name="Genome Biol. Evol.">
        <title>Phytophthora megakarya and P. palmivora, closely related causal agents of cacao black pod rot, underwent increases in genome sizes and gene numbers by different mechanisms.</title>
        <authorList>
            <person name="Ali S.S."/>
            <person name="Shao J."/>
            <person name="Lary D.J."/>
            <person name="Kronmiller B."/>
            <person name="Shen D."/>
            <person name="Strem M.D."/>
            <person name="Amoako-Attah I."/>
            <person name="Akrofi A.Y."/>
            <person name="Begoude B.A."/>
            <person name="Ten Hoopen G.M."/>
            <person name="Coulibaly K."/>
            <person name="Kebe B.I."/>
            <person name="Melnick R.L."/>
            <person name="Guiltinan M.J."/>
            <person name="Tyler B.M."/>
            <person name="Meinhardt L.W."/>
            <person name="Bailey B.A."/>
        </authorList>
    </citation>
    <scope>NUCLEOTIDE SEQUENCE [LARGE SCALE GENOMIC DNA]</scope>
    <source>
        <strain evidence="3">sbr112.9</strain>
    </source>
</reference>
<name>A0A2P4XNR8_9STRA</name>
<dbReference type="Gene3D" id="3.10.10.10">
    <property type="entry name" value="HIV Type 1 Reverse Transcriptase, subunit A, domain 1"/>
    <property type="match status" value="1"/>
</dbReference>
<evidence type="ECO:0000313" key="3">
    <source>
        <dbReference type="Proteomes" id="UP000237271"/>
    </source>
</evidence>
<gene>
    <name evidence="2" type="ORF">PHPALM_16840</name>
</gene>
<dbReference type="PANTHER" id="PTHR33064">
    <property type="entry name" value="POL PROTEIN"/>
    <property type="match status" value="1"/>
</dbReference>
<dbReference type="EMBL" id="NCKW01009462">
    <property type="protein sequence ID" value="POM67196.1"/>
    <property type="molecule type" value="Genomic_DNA"/>
</dbReference>
<dbReference type="AlphaFoldDB" id="A0A2P4XNR8"/>
<accession>A0A2P4XNR8</accession>
<organism evidence="2 3">
    <name type="scientific">Phytophthora palmivora</name>
    <dbReference type="NCBI Taxonomy" id="4796"/>
    <lineage>
        <taxon>Eukaryota</taxon>
        <taxon>Sar</taxon>
        <taxon>Stramenopiles</taxon>
        <taxon>Oomycota</taxon>
        <taxon>Peronosporomycetes</taxon>
        <taxon>Peronosporales</taxon>
        <taxon>Peronosporaceae</taxon>
        <taxon>Phytophthora</taxon>
    </lineage>
</organism>
<sequence length="142" mass="16080">MKLDHVKYTAFQGPSGMYVFLALPMGVSNAPATMHRLASTLFKGLSLASSFYDDIYIFTKSKDINDHLRALSEVLQILKKNKLYVILSKCVFCSEEIPCFGDFIGRNGVRIDPDKVQTIRDWPVPRTQEQLHSFVGLTGYEQ</sequence>
<dbReference type="PANTHER" id="PTHR33064:SF37">
    <property type="entry name" value="RIBONUCLEASE H"/>
    <property type="match status" value="1"/>
</dbReference>
<protein>
    <submittedName>
        <fullName evidence="2">Polyprotein</fullName>
    </submittedName>
</protein>
<dbReference type="SUPFAM" id="SSF56672">
    <property type="entry name" value="DNA/RNA polymerases"/>
    <property type="match status" value="1"/>
</dbReference>
<dbReference type="InterPro" id="IPR043502">
    <property type="entry name" value="DNA/RNA_pol_sf"/>
</dbReference>
<proteinExistence type="predicted"/>
<dbReference type="InterPro" id="IPR043128">
    <property type="entry name" value="Rev_trsase/Diguanyl_cyclase"/>
</dbReference>